<evidence type="ECO:0000313" key="2">
    <source>
        <dbReference type="EMBL" id="KAL3384533.1"/>
    </source>
</evidence>
<dbReference type="EMBL" id="JBJJXI010000170">
    <property type="protein sequence ID" value="KAL3384533.1"/>
    <property type="molecule type" value="Genomic_DNA"/>
</dbReference>
<accession>A0ABD2VVF5</accession>
<evidence type="ECO:0000313" key="3">
    <source>
        <dbReference type="Proteomes" id="UP001627154"/>
    </source>
</evidence>
<dbReference type="Proteomes" id="UP001627154">
    <property type="component" value="Unassembled WGS sequence"/>
</dbReference>
<feature type="compositionally biased region" description="Basic and acidic residues" evidence="1">
    <location>
        <begin position="426"/>
        <end position="447"/>
    </location>
</feature>
<reference evidence="2 3" key="1">
    <citation type="journal article" date="2024" name="bioRxiv">
        <title>A reference genome for Trichogramma kaykai: A tiny desert-dwelling parasitoid wasp with competing sex-ratio distorters.</title>
        <authorList>
            <person name="Culotta J."/>
            <person name="Lindsey A.R."/>
        </authorList>
    </citation>
    <scope>NUCLEOTIDE SEQUENCE [LARGE SCALE GENOMIC DNA]</scope>
    <source>
        <strain evidence="2 3">KSX58</strain>
    </source>
</reference>
<feature type="region of interest" description="Disordered" evidence="1">
    <location>
        <begin position="422"/>
        <end position="476"/>
    </location>
</feature>
<gene>
    <name evidence="2" type="ORF">TKK_019632</name>
</gene>
<proteinExistence type="predicted"/>
<sequence>MVIERACAGVCVNGLVNQKRDYVTSFLVEDTQAAENRITQSRAKQTPNPIRLCIHPGRSRSGAAIGHAGSDISSSSSNSSGRSLCCIYAQGLLIHADRTANAPRHQSPQSVVVCREKVLNRNSKSDIIGFEVHNAACVYIHRPCTAATHRTTFPSQLARRHTRPPSVSSRLSGSRGFIIAACRCCATDAARCFMSYNSHCSLDRVGVHDITKLLQLLASLQRDPPAKFTSLTLCWSLHVIAVQPIKIHHGLLRRSSVMALQDCSHISASCCRRRILIFHFFGHHQPGLKRARKMTFFPSASLRGSCSDSLLKQIYALLYTLTRSCKKNKTQRRRRRRRTRSSLIQAAAPPASISVLLWRAQTFLPMHMTKTNGGSHRSIREKVVRLGKLGVRNSRRAGTATHCVVAYNMAWPCAHDANKDGAYIHGQEKERERERERRKRSEREKGALRKGAKPVDEVGAGAEPAQTERGGGSGGGCGGGGSVVRQYGCRCLGSSTTFLVTFCTFPSSSGGKFFRG</sequence>
<comment type="caution">
    <text evidence="2">The sequence shown here is derived from an EMBL/GenBank/DDBJ whole genome shotgun (WGS) entry which is preliminary data.</text>
</comment>
<name>A0ABD2VVF5_9HYME</name>
<protein>
    <submittedName>
        <fullName evidence="2">Uncharacterized protein</fullName>
    </submittedName>
</protein>
<dbReference type="AlphaFoldDB" id="A0ABD2VVF5"/>
<organism evidence="2 3">
    <name type="scientific">Trichogramma kaykai</name>
    <dbReference type="NCBI Taxonomy" id="54128"/>
    <lineage>
        <taxon>Eukaryota</taxon>
        <taxon>Metazoa</taxon>
        <taxon>Ecdysozoa</taxon>
        <taxon>Arthropoda</taxon>
        <taxon>Hexapoda</taxon>
        <taxon>Insecta</taxon>
        <taxon>Pterygota</taxon>
        <taxon>Neoptera</taxon>
        <taxon>Endopterygota</taxon>
        <taxon>Hymenoptera</taxon>
        <taxon>Apocrita</taxon>
        <taxon>Proctotrupomorpha</taxon>
        <taxon>Chalcidoidea</taxon>
        <taxon>Trichogrammatidae</taxon>
        <taxon>Trichogramma</taxon>
    </lineage>
</organism>
<evidence type="ECO:0000256" key="1">
    <source>
        <dbReference type="SAM" id="MobiDB-lite"/>
    </source>
</evidence>
<keyword evidence="3" id="KW-1185">Reference proteome</keyword>